<keyword evidence="6 8" id="KW-1133">Transmembrane helix</keyword>
<feature type="transmembrane region" description="Helical" evidence="8">
    <location>
        <begin position="198"/>
        <end position="220"/>
    </location>
</feature>
<dbReference type="AlphaFoldDB" id="A0A644V4A2"/>
<dbReference type="InterPro" id="IPR000515">
    <property type="entry name" value="MetI-like"/>
</dbReference>
<keyword evidence="5" id="KW-0029">Amino-acid transport</keyword>
<sequence length="232" mass="25877">MGTIFSFEYMIKSFPTLLSMVDVTILVTVVSEFFAIILGCIIALTRINAIRLLDKVCAVYVSFIRGTPFLVQLYLICFGMPQVLNYFGMENPRSIPGILYVFLVMSLHEGGYIAEIMRGSILAVDKGQMEAAKSIGMTGYSAYTRVVIPQAFRMAIPALGNNVVSTLKSTALIFNVGVVDMMRRAELMGSFSYRHLELYIDIAVIYICLCFLVQLGTMMLERCTRMKNSTVS</sequence>
<keyword evidence="3" id="KW-1003">Cell membrane</keyword>
<dbReference type="CDD" id="cd06261">
    <property type="entry name" value="TM_PBP2"/>
    <property type="match status" value="1"/>
</dbReference>
<dbReference type="GO" id="GO:0022857">
    <property type="term" value="F:transmembrane transporter activity"/>
    <property type="evidence" value="ECO:0007669"/>
    <property type="project" value="InterPro"/>
</dbReference>
<dbReference type="GO" id="GO:0006865">
    <property type="term" value="P:amino acid transport"/>
    <property type="evidence" value="ECO:0007669"/>
    <property type="project" value="UniProtKB-KW"/>
</dbReference>
<evidence type="ECO:0000259" key="9">
    <source>
        <dbReference type="PROSITE" id="PS50928"/>
    </source>
</evidence>
<keyword evidence="2" id="KW-0813">Transport</keyword>
<evidence type="ECO:0000313" key="10">
    <source>
        <dbReference type="EMBL" id="MPL86027.1"/>
    </source>
</evidence>
<evidence type="ECO:0000256" key="2">
    <source>
        <dbReference type="ARBA" id="ARBA00022448"/>
    </source>
</evidence>
<evidence type="ECO:0000256" key="3">
    <source>
        <dbReference type="ARBA" id="ARBA00022475"/>
    </source>
</evidence>
<dbReference type="PROSITE" id="PS50928">
    <property type="entry name" value="ABC_TM1"/>
    <property type="match status" value="1"/>
</dbReference>
<dbReference type="Gene3D" id="1.10.3720.10">
    <property type="entry name" value="MetI-like"/>
    <property type="match status" value="1"/>
</dbReference>
<dbReference type="InterPro" id="IPR043429">
    <property type="entry name" value="ArtM/GltK/GlnP/TcyL/YhdX-like"/>
</dbReference>
<proteinExistence type="predicted"/>
<evidence type="ECO:0000256" key="5">
    <source>
        <dbReference type="ARBA" id="ARBA00022970"/>
    </source>
</evidence>
<feature type="transmembrane region" description="Helical" evidence="8">
    <location>
        <begin position="20"/>
        <end position="44"/>
    </location>
</feature>
<reference evidence="10" key="1">
    <citation type="submission" date="2019-08" db="EMBL/GenBank/DDBJ databases">
        <authorList>
            <person name="Kucharzyk K."/>
            <person name="Murdoch R.W."/>
            <person name="Higgins S."/>
            <person name="Loffler F."/>
        </authorList>
    </citation>
    <scope>NUCLEOTIDE SEQUENCE</scope>
</reference>
<dbReference type="PANTHER" id="PTHR30614:SF0">
    <property type="entry name" value="L-CYSTINE TRANSPORT SYSTEM PERMEASE PROTEIN TCYL"/>
    <property type="match status" value="1"/>
</dbReference>
<dbReference type="PANTHER" id="PTHR30614">
    <property type="entry name" value="MEMBRANE COMPONENT OF AMINO ACID ABC TRANSPORTER"/>
    <property type="match status" value="1"/>
</dbReference>
<evidence type="ECO:0000256" key="1">
    <source>
        <dbReference type="ARBA" id="ARBA00004651"/>
    </source>
</evidence>
<feature type="transmembrane region" description="Helical" evidence="8">
    <location>
        <begin position="95"/>
        <end position="114"/>
    </location>
</feature>
<organism evidence="10">
    <name type="scientific">bioreactor metagenome</name>
    <dbReference type="NCBI Taxonomy" id="1076179"/>
    <lineage>
        <taxon>unclassified sequences</taxon>
        <taxon>metagenomes</taxon>
        <taxon>ecological metagenomes</taxon>
    </lineage>
</organism>
<dbReference type="InterPro" id="IPR035906">
    <property type="entry name" value="MetI-like_sf"/>
</dbReference>
<evidence type="ECO:0000256" key="8">
    <source>
        <dbReference type="SAM" id="Phobius"/>
    </source>
</evidence>
<feature type="transmembrane region" description="Helical" evidence="8">
    <location>
        <begin position="159"/>
        <end position="178"/>
    </location>
</feature>
<evidence type="ECO:0000256" key="7">
    <source>
        <dbReference type="ARBA" id="ARBA00023136"/>
    </source>
</evidence>
<dbReference type="Pfam" id="PF00528">
    <property type="entry name" value="BPD_transp_1"/>
    <property type="match status" value="1"/>
</dbReference>
<protein>
    <submittedName>
        <fullName evidence="10">Putative amino-acid permease protein YxeN</fullName>
    </submittedName>
</protein>
<dbReference type="NCBIfam" id="TIGR01726">
    <property type="entry name" value="HEQRo_perm_3TM"/>
    <property type="match status" value="1"/>
</dbReference>
<evidence type="ECO:0000256" key="4">
    <source>
        <dbReference type="ARBA" id="ARBA00022692"/>
    </source>
</evidence>
<feature type="domain" description="ABC transmembrane type-1" evidence="9">
    <location>
        <begin position="21"/>
        <end position="217"/>
    </location>
</feature>
<accession>A0A644V4A2</accession>
<dbReference type="EMBL" id="VSSQ01000215">
    <property type="protein sequence ID" value="MPL86027.1"/>
    <property type="molecule type" value="Genomic_DNA"/>
</dbReference>
<gene>
    <name evidence="10" type="primary">yxeN_2</name>
    <name evidence="10" type="ORF">SDC9_32003</name>
</gene>
<comment type="caution">
    <text evidence="10">The sequence shown here is derived from an EMBL/GenBank/DDBJ whole genome shotgun (WGS) entry which is preliminary data.</text>
</comment>
<name>A0A644V4A2_9ZZZZ</name>
<comment type="subcellular location">
    <subcellularLocation>
        <location evidence="1">Cell membrane</location>
        <topology evidence="1">Multi-pass membrane protein</topology>
    </subcellularLocation>
</comment>
<keyword evidence="7 8" id="KW-0472">Membrane</keyword>
<dbReference type="InterPro" id="IPR010065">
    <property type="entry name" value="AA_ABC_transptr_permease_3TM"/>
</dbReference>
<dbReference type="GO" id="GO:0043190">
    <property type="term" value="C:ATP-binding cassette (ABC) transporter complex"/>
    <property type="evidence" value="ECO:0007669"/>
    <property type="project" value="InterPro"/>
</dbReference>
<dbReference type="SUPFAM" id="SSF161098">
    <property type="entry name" value="MetI-like"/>
    <property type="match status" value="1"/>
</dbReference>
<keyword evidence="4 8" id="KW-0812">Transmembrane</keyword>
<feature type="transmembrane region" description="Helical" evidence="8">
    <location>
        <begin position="56"/>
        <end position="75"/>
    </location>
</feature>
<evidence type="ECO:0000256" key="6">
    <source>
        <dbReference type="ARBA" id="ARBA00022989"/>
    </source>
</evidence>